<sequence length="374" mass="42330">MYHDKALKHMHRAIHAIQRSTFRKAYCFHWDSKKRRAIALQNGKKYRNFQILCNIFIFLLTPVFIARSCHLATTIRQETPTSIAVTFTVSAAVTGFIPLAWFLRRPSGPRKYVFVYDATWLENPAYTAIRAVRNFERRGKLCSVIVLLPSGILSTLGGLFFLATLGACILVSGYGVVCLYIWTVAMTPRFRVRTGLPFKTAVHMHNCHVTMLHSEVAHDMVVICLHHAAMVLTSTIALYNIITELAKGEGMSLMLIWMGVALISVSVVIEIFAIYFNGMASTWSKRFLEKMRLAHGGNKYKRKVLQCFAAKLYRLGNPDAQNKRNKCPIAEIIQGWMGVDLMGVGVDLGGGGFINADKIHRQFWIQTTKEFRLH</sequence>
<evidence type="ECO:0000313" key="2">
    <source>
        <dbReference type="EMBL" id="OXA49515.1"/>
    </source>
</evidence>
<name>A0A226DVL6_FOLCA</name>
<keyword evidence="3" id="KW-1185">Reference proteome</keyword>
<feature type="transmembrane region" description="Helical" evidence="1">
    <location>
        <begin position="51"/>
        <end position="75"/>
    </location>
</feature>
<dbReference type="AlphaFoldDB" id="A0A226DVL6"/>
<feature type="transmembrane region" description="Helical" evidence="1">
    <location>
        <begin position="169"/>
        <end position="187"/>
    </location>
</feature>
<accession>A0A226DVL6</accession>
<keyword evidence="1" id="KW-1133">Transmembrane helix</keyword>
<keyword evidence="1" id="KW-0472">Membrane</keyword>
<comment type="caution">
    <text evidence="2">The sequence shown here is derived from an EMBL/GenBank/DDBJ whole genome shotgun (WGS) entry which is preliminary data.</text>
</comment>
<feature type="transmembrane region" description="Helical" evidence="1">
    <location>
        <begin position="220"/>
        <end position="242"/>
    </location>
</feature>
<keyword evidence="1" id="KW-0812">Transmembrane</keyword>
<feature type="transmembrane region" description="Helical" evidence="1">
    <location>
        <begin position="81"/>
        <end position="103"/>
    </location>
</feature>
<proteinExistence type="predicted"/>
<feature type="transmembrane region" description="Helical" evidence="1">
    <location>
        <begin position="141"/>
        <end position="163"/>
    </location>
</feature>
<evidence type="ECO:0000256" key="1">
    <source>
        <dbReference type="SAM" id="Phobius"/>
    </source>
</evidence>
<protein>
    <submittedName>
        <fullName evidence="2">Uncharacterized protein</fullName>
    </submittedName>
</protein>
<gene>
    <name evidence="2" type="ORF">Fcan01_16037</name>
</gene>
<organism evidence="2 3">
    <name type="scientific">Folsomia candida</name>
    <name type="common">Springtail</name>
    <dbReference type="NCBI Taxonomy" id="158441"/>
    <lineage>
        <taxon>Eukaryota</taxon>
        <taxon>Metazoa</taxon>
        <taxon>Ecdysozoa</taxon>
        <taxon>Arthropoda</taxon>
        <taxon>Hexapoda</taxon>
        <taxon>Collembola</taxon>
        <taxon>Entomobryomorpha</taxon>
        <taxon>Isotomoidea</taxon>
        <taxon>Isotomidae</taxon>
        <taxon>Proisotominae</taxon>
        <taxon>Folsomia</taxon>
    </lineage>
</organism>
<dbReference type="Proteomes" id="UP000198287">
    <property type="component" value="Unassembled WGS sequence"/>
</dbReference>
<reference evidence="2 3" key="1">
    <citation type="submission" date="2015-12" db="EMBL/GenBank/DDBJ databases">
        <title>The genome of Folsomia candida.</title>
        <authorList>
            <person name="Faddeeva A."/>
            <person name="Derks M.F."/>
            <person name="Anvar Y."/>
            <person name="Smit S."/>
            <person name="Van Straalen N."/>
            <person name="Roelofs D."/>
        </authorList>
    </citation>
    <scope>NUCLEOTIDE SEQUENCE [LARGE SCALE GENOMIC DNA]</scope>
    <source>
        <strain evidence="2 3">VU population</strain>
        <tissue evidence="2">Whole body</tissue>
    </source>
</reference>
<evidence type="ECO:0000313" key="3">
    <source>
        <dbReference type="Proteomes" id="UP000198287"/>
    </source>
</evidence>
<dbReference type="EMBL" id="LNIX01000010">
    <property type="protein sequence ID" value="OXA49515.1"/>
    <property type="molecule type" value="Genomic_DNA"/>
</dbReference>
<feature type="transmembrane region" description="Helical" evidence="1">
    <location>
        <begin position="254"/>
        <end position="276"/>
    </location>
</feature>